<feature type="region of interest" description="Disordered" evidence="13">
    <location>
        <begin position="219"/>
        <end position="241"/>
    </location>
</feature>
<dbReference type="GO" id="GO:0050660">
    <property type="term" value="F:flavin adenine dinucleotide binding"/>
    <property type="evidence" value="ECO:0007669"/>
    <property type="project" value="InterPro"/>
</dbReference>
<dbReference type="GO" id="GO:0019344">
    <property type="term" value="P:cysteine biosynthetic process"/>
    <property type="evidence" value="ECO:0007669"/>
    <property type="project" value="UniProtKB-KW"/>
</dbReference>
<dbReference type="Proteomes" id="UP000188184">
    <property type="component" value="Chromosome"/>
</dbReference>
<feature type="binding site" evidence="12">
    <location>
        <begin position="123"/>
        <end position="126"/>
    </location>
    <ligand>
        <name>FMN</name>
        <dbReference type="ChEBI" id="CHEBI:58210"/>
    </ligand>
</feature>
<dbReference type="RefSeq" id="WP_077589472.1">
    <property type="nucleotide sequence ID" value="NZ_CP019640.1"/>
</dbReference>
<dbReference type="CDD" id="cd06199">
    <property type="entry name" value="SiR"/>
    <property type="match status" value="1"/>
</dbReference>
<evidence type="ECO:0000259" key="15">
    <source>
        <dbReference type="PROSITE" id="PS51384"/>
    </source>
</evidence>
<dbReference type="AlphaFoldDB" id="A0A1Q2KZJ9"/>
<keyword evidence="5 12" id="KW-0288">FMN</keyword>
<evidence type="ECO:0000256" key="7">
    <source>
        <dbReference type="ARBA" id="ARBA00022857"/>
    </source>
</evidence>
<dbReference type="FunFam" id="3.40.50.80:FF:000001">
    <property type="entry name" value="NADPH--cytochrome P450 reductase 1"/>
    <property type="match status" value="1"/>
</dbReference>
<evidence type="ECO:0000256" key="13">
    <source>
        <dbReference type="SAM" id="MobiDB-lite"/>
    </source>
</evidence>
<keyword evidence="7 12" id="KW-0521">NADP</keyword>
<evidence type="ECO:0000256" key="10">
    <source>
        <dbReference type="ARBA" id="ARBA00023192"/>
    </source>
</evidence>
<dbReference type="PANTHER" id="PTHR19384:SF128">
    <property type="entry name" value="NADPH OXIDOREDUCTASE A"/>
    <property type="match status" value="1"/>
</dbReference>
<dbReference type="Gene3D" id="3.40.50.360">
    <property type="match status" value="1"/>
</dbReference>
<reference evidence="16 17" key="1">
    <citation type="submission" date="2017-02" db="EMBL/GenBank/DDBJ databases">
        <title>The complete genomic sequence of a novel cold adapted crude oil-degrading bacterium Planococcus qaidamina Y42.</title>
        <authorList>
            <person name="Yang R."/>
        </authorList>
    </citation>
    <scope>NUCLEOTIDE SEQUENCE [LARGE SCALE GENOMIC DNA]</scope>
    <source>
        <strain evidence="16 17">Y42</strain>
    </source>
</reference>
<dbReference type="NCBIfam" id="TIGR01931">
    <property type="entry name" value="cysJ"/>
    <property type="match status" value="1"/>
</dbReference>
<evidence type="ECO:0000256" key="4">
    <source>
        <dbReference type="ARBA" id="ARBA00022630"/>
    </source>
</evidence>
<dbReference type="EMBL" id="CP019640">
    <property type="protein sequence ID" value="AQQ53576.1"/>
    <property type="molecule type" value="Genomic_DNA"/>
</dbReference>
<dbReference type="InterPro" id="IPR017927">
    <property type="entry name" value="FAD-bd_FR_type"/>
</dbReference>
<dbReference type="GO" id="GO:0010181">
    <property type="term" value="F:FMN binding"/>
    <property type="evidence" value="ECO:0007669"/>
    <property type="project" value="InterPro"/>
</dbReference>
<evidence type="ECO:0000256" key="3">
    <source>
        <dbReference type="ARBA" id="ARBA00022605"/>
    </source>
</evidence>
<organism evidence="16 17">
    <name type="scientific">Planococcus lenghuensis</name>
    <dbReference type="NCBI Taxonomy" id="2213202"/>
    <lineage>
        <taxon>Bacteria</taxon>
        <taxon>Bacillati</taxon>
        <taxon>Bacillota</taxon>
        <taxon>Bacilli</taxon>
        <taxon>Bacillales</taxon>
        <taxon>Caryophanaceae</taxon>
        <taxon>Planococcus</taxon>
    </lineage>
</organism>
<dbReference type="InterPro" id="IPR029039">
    <property type="entry name" value="Flavoprotein-like_sf"/>
</dbReference>
<dbReference type="SUPFAM" id="SSF52343">
    <property type="entry name" value="Ferredoxin reductase-like, C-terminal NADP-linked domain"/>
    <property type="match status" value="1"/>
</dbReference>
<dbReference type="PRINTS" id="PR00369">
    <property type="entry name" value="FLAVODOXIN"/>
</dbReference>
<dbReference type="InterPro" id="IPR010199">
    <property type="entry name" value="CysJ"/>
</dbReference>
<feature type="binding site" evidence="12">
    <location>
        <begin position="399"/>
        <end position="402"/>
    </location>
    <ligand>
        <name>FAD</name>
        <dbReference type="ChEBI" id="CHEBI:57692"/>
    </ligand>
</feature>
<dbReference type="Pfam" id="PF00667">
    <property type="entry name" value="FAD_binding_1"/>
    <property type="match status" value="1"/>
</dbReference>
<dbReference type="InterPro" id="IPR008254">
    <property type="entry name" value="Flavodoxin/NO_synth"/>
</dbReference>
<feature type="domain" description="Flavodoxin-like" evidence="14">
    <location>
        <begin position="70"/>
        <end position="208"/>
    </location>
</feature>
<evidence type="ECO:0000256" key="1">
    <source>
        <dbReference type="ARBA" id="ARBA00012604"/>
    </source>
</evidence>
<evidence type="ECO:0000256" key="12">
    <source>
        <dbReference type="PIRSR" id="PIRSR000207-1"/>
    </source>
</evidence>
<dbReference type="PROSITE" id="PS50902">
    <property type="entry name" value="FLAVODOXIN_LIKE"/>
    <property type="match status" value="1"/>
</dbReference>
<proteinExistence type="predicted"/>
<comment type="catalytic activity">
    <reaction evidence="11">
        <text>hydrogen sulfide + 3 NADP(+) + 3 H2O = sulfite + 3 NADPH + 4 H(+)</text>
        <dbReference type="Rhea" id="RHEA:13801"/>
        <dbReference type="ChEBI" id="CHEBI:15377"/>
        <dbReference type="ChEBI" id="CHEBI:15378"/>
        <dbReference type="ChEBI" id="CHEBI:17359"/>
        <dbReference type="ChEBI" id="CHEBI:29919"/>
        <dbReference type="ChEBI" id="CHEBI:57783"/>
        <dbReference type="ChEBI" id="CHEBI:58349"/>
        <dbReference type="EC" id="1.8.1.2"/>
    </reaction>
</comment>
<dbReference type="InterPro" id="IPR023173">
    <property type="entry name" value="NADPH_Cyt_P450_Rdtase_alpha"/>
</dbReference>
<dbReference type="Gene3D" id="3.40.50.80">
    <property type="entry name" value="Nucleotide-binding domain of ferredoxin-NADP reductase (FNR) module"/>
    <property type="match status" value="1"/>
</dbReference>
<dbReference type="Gene3D" id="1.20.990.10">
    <property type="entry name" value="NADPH-cytochrome p450 Reductase, Chain A, domain 3"/>
    <property type="match status" value="1"/>
</dbReference>
<dbReference type="SUPFAM" id="SSF63380">
    <property type="entry name" value="Riboflavin synthase domain-like"/>
    <property type="match status" value="1"/>
</dbReference>
<dbReference type="GO" id="GO:0005829">
    <property type="term" value="C:cytosol"/>
    <property type="evidence" value="ECO:0007669"/>
    <property type="project" value="TreeGrafter"/>
</dbReference>
<dbReference type="InterPro" id="IPR001709">
    <property type="entry name" value="Flavoprot_Pyr_Nucl_cyt_Rdtase"/>
</dbReference>
<feature type="binding site" evidence="12">
    <location>
        <position position="423"/>
    </location>
    <ligand>
        <name>FAD</name>
        <dbReference type="ChEBI" id="CHEBI:57692"/>
    </ligand>
</feature>
<dbReference type="Pfam" id="PF00175">
    <property type="entry name" value="NAD_binding_1"/>
    <property type="match status" value="1"/>
</dbReference>
<feature type="binding site" evidence="12">
    <location>
        <begin position="538"/>
        <end position="542"/>
    </location>
    <ligand>
        <name>NADP(+)</name>
        <dbReference type="ChEBI" id="CHEBI:58349"/>
    </ligand>
</feature>
<dbReference type="SUPFAM" id="SSF52218">
    <property type="entry name" value="Flavoproteins"/>
    <property type="match status" value="1"/>
</dbReference>
<dbReference type="InterPro" id="IPR017938">
    <property type="entry name" value="Riboflavin_synthase-like_b-brl"/>
</dbReference>
<evidence type="ECO:0000313" key="17">
    <source>
        <dbReference type="Proteomes" id="UP000188184"/>
    </source>
</evidence>
<dbReference type="GO" id="GO:0016651">
    <property type="term" value="F:oxidoreductase activity, acting on NAD(P)H"/>
    <property type="evidence" value="ECO:0007669"/>
    <property type="project" value="UniProtKB-ARBA"/>
</dbReference>
<name>A0A1Q2KZJ9_9BACL</name>
<evidence type="ECO:0000256" key="11">
    <source>
        <dbReference type="ARBA" id="ARBA00052219"/>
    </source>
</evidence>
<feature type="binding site" evidence="12">
    <location>
        <position position="574"/>
    </location>
    <ligand>
        <name>NADP(+)</name>
        <dbReference type="ChEBI" id="CHEBI:58349"/>
    </ligand>
</feature>
<evidence type="ECO:0000256" key="6">
    <source>
        <dbReference type="ARBA" id="ARBA00022827"/>
    </source>
</evidence>
<evidence type="ECO:0000256" key="9">
    <source>
        <dbReference type="ARBA" id="ARBA00023002"/>
    </source>
</evidence>
<dbReference type="Gene3D" id="2.40.30.10">
    <property type="entry name" value="Translation factors"/>
    <property type="match status" value="1"/>
</dbReference>
<comment type="cofactor">
    <cofactor evidence="12">
        <name>FMN</name>
        <dbReference type="ChEBI" id="CHEBI:58210"/>
    </cofactor>
    <text evidence="12">Binds 1 FMN per subunit.</text>
</comment>
<dbReference type="InterPro" id="IPR003097">
    <property type="entry name" value="CysJ-like_FAD-binding"/>
</dbReference>
<keyword evidence="2" id="KW-0813">Transport</keyword>
<keyword evidence="4" id="KW-0285">Flavoprotein</keyword>
<feature type="domain" description="FAD-binding FR-type" evidence="15">
    <location>
        <begin position="242"/>
        <end position="461"/>
    </location>
</feature>
<feature type="binding site" evidence="12">
    <location>
        <position position="612"/>
    </location>
    <ligand>
        <name>FAD</name>
        <dbReference type="ChEBI" id="CHEBI:57692"/>
    </ligand>
</feature>
<gene>
    <name evidence="16" type="ORF">B0X71_11160</name>
</gene>
<protein>
    <recommendedName>
        <fullName evidence="1">assimilatory sulfite reductase (NADPH)</fullName>
        <ecNumber evidence="1">1.8.1.2</ecNumber>
    </recommendedName>
</protein>
<evidence type="ECO:0000259" key="14">
    <source>
        <dbReference type="PROSITE" id="PS50902"/>
    </source>
</evidence>
<dbReference type="PIRSF" id="PIRSF000207">
    <property type="entry name" value="SiR-FP_CysJ"/>
    <property type="match status" value="1"/>
</dbReference>
<dbReference type="KEGG" id="pmar:B0X71_11160"/>
<feature type="binding site" evidence="12">
    <location>
        <begin position="432"/>
        <end position="435"/>
    </location>
    <ligand>
        <name>FAD</name>
        <dbReference type="ChEBI" id="CHEBI:57692"/>
    </ligand>
</feature>
<keyword evidence="8" id="KW-0249">Electron transport</keyword>
<evidence type="ECO:0000313" key="16">
    <source>
        <dbReference type="EMBL" id="AQQ53576.1"/>
    </source>
</evidence>
<keyword evidence="3" id="KW-0028">Amino-acid biosynthesis</keyword>
<dbReference type="EC" id="1.8.1.2" evidence="1"/>
<dbReference type="Pfam" id="PF00258">
    <property type="entry name" value="Flavodoxin_1"/>
    <property type="match status" value="1"/>
</dbReference>
<dbReference type="OrthoDB" id="9789468at2"/>
<sequence length="612" mass="68903">MQLQLKNSPFDQEQVEILNRLLPTLTENQKIWLTGYFAASQSAVAGAVQDNAGADFIAQVSEQPAVTREVTILVGSHTGNCQSIAEDVSQKLTQQNYKVSLFSMDDFKPKELKKVEDLLVITSTHGDGHPPDNAIAFYDFLHSKRAPELNDLRFSVLSLGDSSYEFFCQTGKDFDKRLEELGGERIYPRVDADLEFEELAEEWFEGVVSVLNASKEANRSSSQAAQPNQSTEVETPSAYSRTNPFRAEVLENLNLNGRGSNKETRHLELDLEGANLAYEPGDSLGIIPENEADLVDQLIESTGWNPEESVAINKQGETRSLRDALISTFEITSLSKPLLEKVAQLTENEELNKLLDPENKEQLQAYIHGRDLIDLTQDFGPWQVPVTEFVKVLRKIPVRLYSIASSSKANPDEVHLTIGAVRYEANGRQRKGVCSTQCAERSDIGSTLPVFVQSNHSFRLPENPDTPLIMIGAGTGVAPYRAFMEEREETGAEGDSWLFFGDQHFVTDFLYQTEWQRWLKDGVLSRMDVAFSRDSAEKVYVQHRMLEKSRDFYKWLEAGACIYVCGDEKYMAKDVHSAILSILEKEGDMNQEEAEAYLAGLRSDKRYLRDVY</sequence>
<dbReference type="InterPro" id="IPR001433">
    <property type="entry name" value="OxRdtase_FAD/NAD-bd"/>
</dbReference>
<accession>A0A1Q2KZJ9</accession>
<dbReference type="PRINTS" id="PR00371">
    <property type="entry name" value="FPNCR"/>
</dbReference>
<feature type="binding site" evidence="12">
    <location>
        <begin position="532"/>
        <end position="533"/>
    </location>
    <ligand>
        <name>NADP(+)</name>
        <dbReference type="ChEBI" id="CHEBI:58349"/>
    </ligand>
</feature>
<feature type="binding site" evidence="12">
    <location>
        <begin position="159"/>
        <end position="168"/>
    </location>
    <ligand>
        <name>FMN</name>
        <dbReference type="ChEBI" id="CHEBI:58210"/>
    </ligand>
</feature>
<dbReference type="PANTHER" id="PTHR19384">
    <property type="entry name" value="NITRIC OXIDE SYNTHASE-RELATED"/>
    <property type="match status" value="1"/>
</dbReference>
<dbReference type="PROSITE" id="PS51384">
    <property type="entry name" value="FAD_FR"/>
    <property type="match status" value="1"/>
</dbReference>
<feature type="binding site" evidence="12">
    <location>
        <begin position="417"/>
        <end position="419"/>
    </location>
    <ligand>
        <name>FAD</name>
        <dbReference type="ChEBI" id="CHEBI:57692"/>
    </ligand>
</feature>
<keyword evidence="10" id="KW-0198">Cysteine biosynthesis</keyword>
<comment type="cofactor">
    <cofactor evidence="12">
        <name>FAD</name>
        <dbReference type="ChEBI" id="CHEBI:57692"/>
    </cofactor>
    <text evidence="12">Binds 1 FAD per subunit.</text>
</comment>
<evidence type="ECO:0000256" key="5">
    <source>
        <dbReference type="ARBA" id="ARBA00022643"/>
    </source>
</evidence>
<evidence type="ECO:0000256" key="2">
    <source>
        <dbReference type="ARBA" id="ARBA00022448"/>
    </source>
</evidence>
<dbReference type="InterPro" id="IPR039261">
    <property type="entry name" value="FNR_nucleotide-bd"/>
</dbReference>
<keyword evidence="6 12" id="KW-0274">FAD</keyword>
<keyword evidence="9" id="KW-0560">Oxidoreductase</keyword>
<dbReference type="GO" id="GO:0004783">
    <property type="term" value="F:sulfite reductase (NADPH) activity"/>
    <property type="evidence" value="ECO:0007669"/>
    <property type="project" value="UniProtKB-EC"/>
</dbReference>
<feature type="binding site" evidence="12">
    <location>
        <position position="332"/>
    </location>
    <ligand>
        <name>FAD</name>
        <dbReference type="ChEBI" id="CHEBI:57692"/>
    </ligand>
</feature>
<keyword evidence="17" id="KW-1185">Reference proteome</keyword>
<evidence type="ECO:0000256" key="8">
    <source>
        <dbReference type="ARBA" id="ARBA00022982"/>
    </source>
</evidence>
<dbReference type="InterPro" id="IPR001094">
    <property type="entry name" value="Flavdoxin-like"/>
</dbReference>